<feature type="non-terminal residue" evidence="2">
    <location>
        <position position="1"/>
    </location>
</feature>
<protein>
    <recommendedName>
        <fullName evidence="1">AB hydrolase-1 domain-containing protein</fullName>
    </recommendedName>
</protein>
<reference evidence="2" key="1">
    <citation type="submission" date="2018-05" db="EMBL/GenBank/DDBJ databases">
        <authorList>
            <person name="Lanie J.A."/>
            <person name="Ng W.-L."/>
            <person name="Kazmierczak K.M."/>
            <person name="Andrzejewski T.M."/>
            <person name="Davidsen T.M."/>
            <person name="Wayne K.J."/>
            <person name="Tettelin H."/>
            <person name="Glass J.I."/>
            <person name="Rusch D."/>
            <person name="Podicherti R."/>
            <person name="Tsui H.-C.T."/>
            <person name="Winkler M.E."/>
        </authorList>
    </citation>
    <scope>NUCLEOTIDE SEQUENCE</scope>
</reference>
<proteinExistence type="predicted"/>
<sequence>VTELIDVAGSPLAVKIIGSIANGPTVVMLHEGLGSMTQWRELPDRIHSTTGLPVVSYDRSGYGRSPGGVKRYTVTFMHEEAQLTLPALLQSLKIDQPVLIGHSDGGTIALIAAACGSVTPVAVATIAAHIFVEQAGLDGVNAATSRRNQIVEGMSRHHNDAAATFDRWSSIWRDPDFASFDMSDMLTNISCPLLVLQGDRDEYATAEMVHGVTRRVPHAIGRFLADCGHIAHRDQPGLVVAELTRFVSDALSPKSWD</sequence>
<accession>A0A382B764</accession>
<organism evidence="2">
    <name type="scientific">marine metagenome</name>
    <dbReference type="NCBI Taxonomy" id="408172"/>
    <lineage>
        <taxon>unclassified sequences</taxon>
        <taxon>metagenomes</taxon>
        <taxon>ecological metagenomes</taxon>
    </lineage>
</organism>
<evidence type="ECO:0000259" key="1">
    <source>
        <dbReference type="Pfam" id="PF12697"/>
    </source>
</evidence>
<feature type="domain" description="AB hydrolase-1" evidence="1">
    <location>
        <begin position="26"/>
        <end position="241"/>
    </location>
</feature>
<dbReference type="Pfam" id="PF12697">
    <property type="entry name" value="Abhydrolase_6"/>
    <property type="match status" value="1"/>
</dbReference>
<dbReference type="AlphaFoldDB" id="A0A382B764"/>
<dbReference type="EMBL" id="UINC01028533">
    <property type="protein sequence ID" value="SVB09670.1"/>
    <property type="molecule type" value="Genomic_DNA"/>
</dbReference>
<dbReference type="Gene3D" id="3.40.50.1820">
    <property type="entry name" value="alpha/beta hydrolase"/>
    <property type="match status" value="1"/>
</dbReference>
<dbReference type="PANTHER" id="PTHR43689">
    <property type="entry name" value="HYDROLASE"/>
    <property type="match status" value="1"/>
</dbReference>
<dbReference type="SUPFAM" id="SSF53474">
    <property type="entry name" value="alpha/beta-Hydrolases"/>
    <property type="match status" value="1"/>
</dbReference>
<evidence type="ECO:0000313" key="2">
    <source>
        <dbReference type="EMBL" id="SVB09670.1"/>
    </source>
</evidence>
<dbReference type="InterPro" id="IPR000073">
    <property type="entry name" value="AB_hydrolase_1"/>
</dbReference>
<dbReference type="PANTHER" id="PTHR43689:SF8">
    <property type="entry name" value="ALPHA_BETA-HYDROLASES SUPERFAMILY PROTEIN"/>
    <property type="match status" value="1"/>
</dbReference>
<name>A0A382B764_9ZZZZ</name>
<gene>
    <name evidence="2" type="ORF">METZ01_LOCUS162524</name>
</gene>
<dbReference type="InterPro" id="IPR029058">
    <property type="entry name" value="AB_hydrolase_fold"/>
</dbReference>